<keyword evidence="12" id="KW-1185">Reference proteome</keyword>
<evidence type="ECO:0000256" key="8">
    <source>
        <dbReference type="RuleBase" id="RU004296"/>
    </source>
</evidence>
<evidence type="ECO:0000256" key="4">
    <source>
        <dbReference type="ARBA" id="ARBA00022729"/>
    </source>
</evidence>
<accession>A0A0G3XAF2</accession>
<keyword evidence="4 8" id="KW-0732">Signal</keyword>
<proteinExistence type="inferred from homology"/>
<evidence type="ECO:0000256" key="2">
    <source>
        <dbReference type="ARBA" id="ARBA00008764"/>
    </source>
</evidence>
<reference evidence="11 12" key="1">
    <citation type="submission" date="2015-06" db="EMBL/GenBank/DDBJ databases">
        <authorList>
            <person name="Kim K.M."/>
        </authorList>
    </citation>
    <scope>NUCLEOTIDE SEQUENCE [LARGE SCALE GENOMIC DNA]</scope>
    <source>
        <strain evidence="11 12">KCTC 22370</strain>
    </source>
</reference>
<keyword evidence="3 8" id="KW-0645">Protease</keyword>
<feature type="transmembrane region" description="Helical" evidence="10">
    <location>
        <begin position="330"/>
        <end position="349"/>
    </location>
</feature>
<keyword evidence="10" id="KW-0812">Transmembrane</keyword>
<keyword evidence="5 8" id="KW-0378">Hydrolase</keyword>
<dbReference type="PANTHER" id="PTHR43019">
    <property type="entry name" value="SERINE ENDOPROTEASE DEGS"/>
    <property type="match status" value="1"/>
</dbReference>
<comment type="subcellular location">
    <subcellularLocation>
        <location evidence="1">Secreted</location>
    </subcellularLocation>
</comment>
<evidence type="ECO:0000256" key="7">
    <source>
        <dbReference type="PIRSR" id="PIRSR608256-1"/>
    </source>
</evidence>
<dbReference type="Pfam" id="PF13365">
    <property type="entry name" value="Trypsin_2"/>
    <property type="match status" value="1"/>
</dbReference>
<evidence type="ECO:0000256" key="9">
    <source>
        <dbReference type="SAM" id="MobiDB-lite"/>
    </source>
</evidence>
<evidence type="ECO:0000313" key="12">
    <source>
        <dbReference type="Proteomes" id="UP000037643"/>
    </source>
</evidence>
<evidence type="ECO:0000256" key="6">
    <source>
        <dbReference type="ARBA" id="ARBA00022825"/>
    </source>
</evidence>
<dbReference type="InterPro" id="IPR008256">
    <property type="entry name" value="Peptidase_S1B"/>
</dbReference>
<sequence length="513" mass="54494" precursor="true">MTRLFTLAAALLALILPAAAQADPADIDAAARGVVRVVIMGTDGDEVFPVSHGTGFAVGPRRIVTNAHVVREALQDDTLRIGIVPSEGGEAADYARPVAVSPGNDLALVEITGELRLPPLTIAAGAVRDGEVSAVGYPMNVDRAQGLDMGDIFRSQPPVKSRGFLSGQRPSRLFDTILHTAPIARGNSGGPLLDGCGRVIGVNSFGTDSGGSDGEFYFAVSTRELLPFLRANDVEARIADLPCRSLEDLNEAERARIERQQDEARQQLAARAQETRERRARAEDSARESVQTDRENAMALAFVLALAAFGAAAVAWQARQAGEGGERRMMIAGTIAAVAAIVALALWFTRPGLDEVERRVAAAMGEVDESPDAPGAEATGDGMLTCTLDLTRSRVVGAPDRELEFSWREDGCVNGRTQYGFSGGSWSRVFVPNQEQAVSVNLFDPATGTFRTDRYLLGRTDMAAARQARGKYSPPKCNAEGAASTLGDLQSGVTALLPSAPNERLVYSCEAKQ</sequence>
<dbReference type="InterPro" id="IPR009003">
    <property type="entry name" value="Peptidase_S1_PA"/>
</dbReference>
<evidence type="ECO:0000313" key="11">
    <source>
        <dbReference type="EMBL" id="AKM07569.1"/>
    </source>
</evidence>
<dbReference type="AlphaFoldDB" id="A0A0G3XAF2"/>
<gene>
    <name evidence="11" type="ORF">AM2010_1499</name>
</gene>
<dbReference type="PRINTS" id="PR00839">
    <property type="entry name" value="V8PROTEASE"/>
</dbReference>
<comment type="similarity">
    <text evidence="2 8">Belongs to the peptidase S1B family.</text>
</comment>
<dbReference type="PANTHER" id="PTHR43019:SF23">
    <property type="entry name" value="PROTEASE DO-LIKE 5, CHLOROPLASTIC"/>
    <property type="match status" value="1"/>
</dbReference>
<feature type="signal peptide" evidence="8">
    <location>
        <begin position="1"/>
        <end position="22"/>
    </location>
</feature>
<organism evidence="11 12">
    <name type="scientific">Pelagerythrobacter marensis</name>
    <dbReference type="NCBI Taxonomy" id="543877"/>
    <lineage>
        <taxon>Bacteria</taxon>
        <taxon>Pseudomonadati</taxon>
        <taxon>Pseudomonadota</taxon>
        <taxon>Alphaproteobacteria</taxon>
        <taxon>Sphingomonadales</taxon>
        <taxon>Erythrobacteraceae</taxon>
        <taxon>Pelagerythrobacter</taxon>
    </lineage>
</organism>
<dbReference type="RefSeq" id="WP_047806556.1">
    <property type="nucleotide sequence ID" value="NZ_CP011805.1"/>
</dbReference>
<feature type="active site" description="Charge relay system" evidence="7">
    <location>
        <position position="188"/>
    </location>
</feature>
<dbReference type="STRING" id="543877.AM2010_1499"/>
<dbReference type="InterPro" id="IPR043504">
    <property type="entry name" value="Peptidase_S1_PA_chymotrypsin"/>
</dbReference>
<dbReference type="PATRIC" id="fig|543877.4.peg.1525"/>
<feature type="region of interest" description="Disordered" evidence="9">
    <location>
        <begin position="257"/>
        <end position="290"/>
    </location>
</feature>
<evidence type="ECO:0000256" key="10">
    <source>
        <dbReference type="SAM" id="Phobius"/>
    </source>
</evidence>
<name>A0A0G3XAF2_9SPHN</name>
<feature type="chain" id="PRO_5002561655" description="Serine protease" evidence="8">
    <location>
        <begin position="23"/>
        <end position="513"/>
    </location>
</feature>
<feature type="active site" description="Charge relay system" evidence="7">
    <location>
        <position position="68"/>
    </location>
</feature>
<dbReference type="KEGG" id="amx:AM2010_1499"/>
<dbReference type="GO" id="GO:0008236">
    <property type="term" value="F:serine-type peptidase activity"/>
    <property type="evidence" value="ECO:0007669"/>
    <property type="project" value="UniProtKB-KW"/>
</dbReference>
<keyword evidence="10" id="KW-1133">Transmembrane helix</keyword>
<dbReference type="OrthoDB" id="9766361at2"/>
<feature type="compositionally biased region" description="Basic and acidic residues" evidence="9">
    <location>
        <begin position="273"/>
        <end position="290"/>
    </location>
</feature>
<keyword evidence="10" id="KW-0472">Membrane</keyword>
<dbReference type="EMBL" id="CP011805">
    <property type="protein sequence ID" value="AKM07569.1"/>
    <property type="molecule type" value="Genomic_DNA"/>
</dbReference>
<evidence type="ECO:0000256" key="5">
    <source>
        <dbReference type="ARBA" id="ARBA00022801"/>
    </source>
</evidence>
<keyword evidence="6 8" id="KW-0720">Serine protease</keyword>
<evidence type="ECO:0000256" key="1">
    <source>
        <dbReference type="ARBA" id="ARBA00004613"/>
    </source>
</evidence>
<dbReference type="Gene3D" id="2.40.10.10">
    <property type="entry name" value="Trypsin-like serine proteases"/>
    <property type="match status" value="2"/>
</dbReference>
<dbReference type="GO" id="GO:0006508">
    <property type="term" value="P:proteolysis"/>
    <property type="evidence" value="ECO:0007669"/>
    <property type="project" value="UniProtKB-KW"/>
</dbReference>
<dbReference type="EC" id="3.4.21.-" evidence="8"/>
<dbReference type="Proteomes" id="UP000037643">
    <property type="component" value="Chromosome"/>
</dbReference>
<feature type="transmembrane region" description="Helical" evidence="10">
    <location>
        <begin position="297"/>
        <end position="318"/>
    </location>
</feature>
<protein>
    <recommendedName>
        <fullName evidence="8">Serine protease</fullName>
        <ecNumber evidence="8">3.4.21.-</ecNumber>
    </recommendedName>
</protein>
<dbReference type="SUPFAM" id="SSF50494">
    <property type="entry name" value="Trypsin-like serine proteases"/>
    <property type="match status" value="1"/>
</dbReference>
<evidence type="ECO:0000256" key="3">
    <source>
        <dbReference type="ARBA" id="ARBA00022670"/>
    </source>
</evidence>
<feature type="active site" description="Charge relay system" evidence="7">
    <location>
        <position position="105"/>
    </location>
</feature>
<dbReference type="GO" id="GO:0005576">
    <property type="term" value="C:extracellular region"/>
    <property type="evidence" value="ECO:0007669"/>
    <property type="project" value="UniProtKB-SubCell"/>
</dbReference>